<reference evidence="2 3" key="1">
    <citation type="submission" date="2020-04" db="EMBL/GenBank/DDBJ databases">
        <authorList>
            <person name="Klaysubun C."/>
            <person name="Duangmal K."/>
            <person name="Lipun K."/>
        </authorList>
    </citation>
    <scope>NUCLEOTIDE SEQUENCE [LARGE SCALE GENOMIC DNA]</scope>
    <source>
        <strain evidence="2 3">JCM 11839</strain>
    </source>
</reference>
<accession>A0ABX1RFY8</accession>
<evidence type="ECO:0000256" key="1">
    <source>
        <dbReference type="SAM" id="Phobius"/>
    </source>
</evidence>
<evidence type="ECO:0000313" key="2">
    <source>
        <dbReference type="EMBL" id="NMH78726.1"/>
    </source>
</evidence>
<gene>
    <name evidence="2" type="ORF">HF577_16755</name>
</gene>
<organism evidence="2 3">
    <name type="scientific">Pseudonocardia xinjiangensis</name>
    <dbReference type="NCBI Taxonomy" id="75289"/>
    <lineage>
        <taxon>Bacteria</taxon>
        <taxon>Bacillati</taxon>
        <taxon>Actinomycetota</taxon>
        <taxon>Actinomycetes</taxon>
        <taxon>Pseudonocardiales</taxon>
        <taxon>Pseudonocardiaceae</taxon>
        <taxon>Pseudonocardia</taxon>
    </lineage>
</organism>
<dbReference type="Pfam" id="PF17197">
    <property type="entry name" value="DUF5134"/>
    <property type="match status" value="1"/>
</dbReference>
<keyword evidence="3" id="KW-1185">Reference proteome</keyword>
<protein>
    <submittedName>
        <fullName evidence="2">DUF5134 domain-containing protein</fullName>
    </submittedName>
</protein>
<keyword evidence="1" id="KW-0472">Membrane</keyword>
<feature type="transmembrane region" description="Helical" evidence="1">
    <location>
        <begin position="57"/>
        <end position="75"/>
    </location>
</feature>
<keyword evidence="1" id="KW-1133">Transmembrane helix</keyword>
<proteinExistence type="predicted"/>
<dbReference type="Proteomes" id="UP001296706">
    <property type="component" value="Unassembled WGS sequence"/>
</dbReference>
<keyword evidence="1" id="KW-0812">Transmembrane</keyword>
<dbReference type="InterPro" id="IPR033458">
    <property type="entry name" value="DUF5134"/>
</dbReference>
<evidence type="ECO:0000313" key="3">
    <source>
        <dbReference type="Proteomes" id="UP001296706"/>
    </source>
</evidence>
<sequence>MPSMSGALAVLCLAAGLVHVLRLVVLRRDVLGEISYAAMGLGMAAMFSPLGNPLPTAAWSAVFGVCAGWFAVRVLRGAGLRGEASHHVVCGGAMLFMLAVGHPAGALGGHAAHGSTGAVGGAVALVSATAMLLAGYFAWHALRCVDRTHPPREPSAGSDTAVALRAPTLSPCAPRTASMAHLAVATSMTAMLLGML</sequence>
<feature type="transmembrane region" description="Helical" evidence="1">
    <location>
        <begin position="118"/>
        <end position="139"/>
    </location>
</feature>
<comment type="caution">
    <text evidence="2">The sequence shown here is derived from an EMBL/GenBank/DDBJ whole genome shotgun (WGS) entry which is preliminary data.</text>
</comment>
<feature type="transmembrane region" description="Helical" evidence="1">
    <location>
        <begin position="87"/>
        <end position="106"/>
    </location>
</feature>
<feature type="transmembrane region" description="Helical" evidence="1">
    <location>
        <begin position="6"/>
        <end position="25"/>
    </location>
</feature>
<name>A0ABX1RFY8_9PSEU</name>
<feature type="transmembrane region" description="Helical" evidence="1">
    <location>
        <begin position="34"/>
        <end position="51"/>
    </location>
</feature>
<dbReference type="EMBL" id="JAAXKY010000050">
    <property type="protein sequence ID" value="NMH78726.1"/>
    <property type="molecule type" value="Genomic_DNA"/>
</dbReference>
<dbReference type="RefSeq" id="WP_169396797.1">
    <property type="nucleotide sequence ID" value="NZ_BAAAJH010000003.1"/>
</dbReference>